<name>A0A0D3K0N9_EMIH1</name>
<dbReference type="RefSeq" id="XP_005781753.1">
    <property type="nucleotide sequence ID" value="XM_005781696.1"/>
</dbReference>
<evidence type="ECO:0000256" key="2">
    <source>
        <dbReference type="SAM" id="MobiDB-lite"/>
    </source>
</evidence>
<dbReference type="GeneID" id="19046673"/>
<dbReference type="PROSITE" id="PS50005">
    <property type="entry name" value="TPR"/>
    <property type="match status" value="1"/>
</dbReference>
<keyword evidence="4" id="KW-1185">Reference proteome</keyword>
<organism evidence="3 4">
    <name type="scientific">Emiliania huxleyi (strain CCMP1516)</name>
    <dbReference type="NCBI Taxonomy" id="280463"/>
    <lineage>
        <taxon>Eukaryota</taxon>
        <taxon>Haptista</taxon>
        <taxon>Haptophyta</taxon>
        <taxon>Prymnesiophyceae</taxon>
        <taxon>Isochrysidales</taxon>
        <taxon>Noelaerhabdaceae</taxon>
        <taxon>Emiliania</taxon>
    </lineage>
</organism>
<feature type="repeat" description="TPR" evidence="1">
    <location>
        <begin position="169"/>
        <end position="202"/>
    </location>
</feature>
<dbReference type="SUPFAM" id="SSF48452">
    <property type="entry name" value="TPR-like"/>
    <property type="match status" value="1"/>
</dbReference>
<dbReference type="Gene3D" id="1.25.40.10">
    <property type="entry name" value="Tetratricopeptide repeat domain"/>
    <property type="match status" value="1"/>
</dbReference>
<dbReference type="InterPro" id="IPR019734">
    <property type="entry name" value="TPR_rpt"/>
</dbReference>
<dbReference type="Proteomes" id="UP000013827">
    <property type="component" value="Unassembled WGS sequence"/>
</dbReference>
<proteinExistence type="predicted"/>
<reference evidence="3" key="2">
    <citation type="submission" date="2024-10" db="UniProtKB">
        <authorList>
            <consortium name="EnsemblProtists"/>
        </authorList>
    </citation>
    <scope>IDENTIFICATION</scope>
</reference>
<evidence type="ECO:0000256" key="1">
    <source>
        <dbReference type="PROSITE-ProRule" id="PRU00339"/>
    </source>
</evidence>
<dbReference type="KEGG" id="ehx:EMIHUDRAFT_449863"/>
<dbReference type="InterPro" id="IPR011990">
    <property type="entry name" value="TPR-like_helical_dom_sf"/>
</dbReference>
<dbReference type="PaxDb" id="2903-EOD29324"/>
<evidence type="ECO:0008006" key="5">
    <source>
        <dbReference type="Google" id="ProtNLM"/>
    </source>
</evidence>
<dbReference type="AlphaFoldDB" id="A0A0D3K0N9"/>
<reference evidence="4" key="1">
    <citation type="journal article" date="2013" name="Nature">
        <title>Pan genome of the phytoplankton Emiliania underpins its global distribution.</title>
        <authorList>
            <person name="Read B.A."/>
            <person name="Kegel J."/>
            <person name="Klute M.J."/>
            <person name="Kuo A."/>
            <person name="Lefebvre S.C."/>
            <person name="Maumus F."/>
            <person name="Mayer C."/>
            <person name="Miller J."/>
            <person name="Monier A."/>
            <person name="Salamov A."/>
            <person name="Young J."/>
            <person name="Aguilar M."/>
            <person name="Claverie J.M."/>
            <person name="Frickenhaus S."/>
            <person name="Gonzalez K."/>
            <person name="Herman E.K."/>
            <person name="Lin Y.C."/>
            <person name="Napier J."/>
            <person name="Ogata H."/>
            <person name="Sarno A.F."/>
            <person name="Shmutz J."/>
            <person name="Schroeder D."/>
            <person name="de Vargas C."/>
            <person name="Verret F."/>
            <person name="von Dassow P."/>
            <person name="Valentin K."/>
            <person name="Van de Peer Y."/>
            <person name="Wheeler G."/>
            <person name="Dacks J.B."/>
            <person name="Delwiche C.F."/>
            <person name="Dyhrman S.T."/>
            <person name="Glockner G."/>
            <person name="John U."/>
            <person name="Richards T."/>
            <person name="Worden A.Z."/>
            <person name="Zhang X."/>
            <person name="Grigoriev I.V."/>
            <person name="Allen A.E."/>
            <person name="Bidle K."/>
            <person name="Borodovsky M."/>
            <person name="Bowler C."/>
            <person name="Brownlee C."/>
            <person name="Cock J.M."/>
            <person name="Elias M."/>
            <person name="Gladyshev V.N."/>
            <person name="Groth M."/>
            <person name="Guda C."/>
            <person name="Hadaegh A."/>
            <person name="Iglesias-Rodriguez M.D."/>
            <person name="Jenkins J."/>
            <person name="Jones B.M."/>
            <person name="Lawson T."/>
            <person name="Leese F."/>
            <person name="Lindquist E."/>
            <person name="Lobanov A."/>
            <person name="Lomsadze A."/>
            <person name="Malik S.B."/>
            <person name="Marsh M.E."/>
            <person name="Mackinder L."/>
            <person name="Mock T."/>
            <person name="Mueller-Roeber B."/>
            <person name="Pagarete A."/>
            <person name="Parker M."/>
            <person name="Probert I."/>
            <person name="Quesneville H."/>
            <person name="Raines C."/>
            <person name="Rensing S.A."/>
            <person name="Riano-Pachon D.M."/>
            <person name="Richier S."/>
            <person name="Rokitta S."/>
            <person name="Shiraiwa Y."/>
            <person name="Soanes D.M."/>
            <person name="van der Giezen M."/>
            <person name="Wahlund T.M."/>
            <person name="Williams B."/>
            <person name="Wilson W."/>
            <person name="Wolfe G."/>
            <person name="Wurch L.L."/>
        </authorList>
    </citation>
    <scope>NUCLEOTIDE SEQUENCE</scope>
</reference>
<evidence type="ECO:0000313" key="3">
    <source>
        <dbReference type="EnsemblProtists" id="EOD29324"/>
    </source>
</evidence>
<accession>A0A0D3K0N9</accession>
<dbReference type="EnsemblProtists" id="EOD29324">
    <property type="protein sequence ID" value="EOD29324"/>
    <property type="gene ID" value="EMIHUDRAFT_449863"/>
</dbReference>
<keyword evidence="1" id="KW-0802">TPR repeat</keyword>
<protein>
    <recommendedName>
        <fullName evidence="5">Tetratricopeptide repeat protein</fullName>
    </recommendedName>
</protein>
<dbReference type="HOGENOM" id="CLU_088409_0_0_1"/>
<evidence type="ECO:0000313" key="4">
    <source>
        <dbReference type="Proteomes" id="UP000013827"/>
    </source>
</evidence>
<feature type="region of interest" description="Disordered" evidence="2">
    <location>
        <begin position="1"/>
        <end position="60"/>
    </location>
</feature>
<sequence length="275" mass="29609">MSSDPKPVGGQWHKAARGELSPPKGASEETLVPQLFTASVPDPRTQRHFRGDSSGQDWLPVPTAEDVRAYSPSELEAARLQLVAALDGAEHSLASDFSVEAAQQRTHLARVLAMTLLRLGSPLDAEQTIVDALGVPRGVTGGEAARWCRARGGDAGCSSEEKSCEPAPLEMAFLLGVCYQKSGRTREALAAFEEVLRESEGHWRARYHTALLAIGGGRRAGAEGRRATAPHDEGEAALRRVLACQPEHAGSLSLLARLEERQRALRNELQVPACR</sequence>